<organism evidence="3 4">
    <name type="scientific">Venturia effusa</name>
    <dbReference type="NCBI Taxonomy" id="50376"/>
    <lineage>
        <taxon>Eukaryota</taxon>
        <taxon>Fungi</taxon>
        <taxon>Dikarya</taxon>
        <taxon>Ascomycota</taxon>
        <taxon>Pezizomycotina</taxon>
        <taxon>Dothideomycetes</taxon>
        <taxon>Pleosporomycetidae</taxon>
        <taxon>Venturiales</taxon>
        <taxon>Venturiaceae</taxon>
        <taxon>Venturia</taxon>
    </lineage>
</organism>
<name>A0A517LNK9_9PEZI</name>
<feature type="coiled-coil region" evidence="1">
    <location>
        <begin position="139"/>
        <end position="166"/>
    </location>
</feature>
<reference evidence="3 4" key="1">
    <citation type="submission" date="2019-07" db="EMBL/GenBank/DDBJ databases">
        <title>Finished genome of Venturia effusa.</title>
        <authorList>
            <person name="Young C.A."/>
            <person name="Cox M.P."/>
            <person name="Ganley A.R.D."/>
            <person name="David W.J."/>
        </authorList>
    </citation>
    <scope>NUCLEOTIDE SEQUENCE [LARGE SCALE GENOMIC DNA]</scope>
    <source>
        <strain evidence="4">albino</strain>
    </source>
</reference>
<dbReference type="AlphaFoldDB" id="A0A517LNK9"/>
<evidence type="ECO:0000256" key="1">
    <source>
        <dbReference type="SAM" id="Coils"/>
    </source>
</evidence>
<dbReference type="EMBL" id="CP042201">
    <property type="protein sequence ID" value="QDS77222.1"/>
    <property type="molecule type" value="Genomic_DNA"/>
</dbReference>
<evidence type="ECO:0000313" key="4">
    <source>
        <dbReference type="Proteomes" id="UP000316270"/>
    </source>
</evidence>
<accession>A0A517LNK9</accession>
<feature type="region of interest" description="Disordered" evidence="2">
    <location>
        <begin position="1"/>
        <end position="64"/>
    </location>
</feature>
<proteinExistence type="predicted"/>
<evidence type="ECO:0000313" key="3">
    <source>
        <dbReference type="EMBL" id="QDS77222.1"/>
    </source>
</evidence>
<sequence>MARLQENSDSTTQPPPLESPDISSVETQDTKSAEPNAPMNISPSSDANTSSTKPCKNRIPPKTSFFTLPSELRQEILVSTFSPPTRPRQAHTPNTPLTAASIRTTAASITMWSHVLEVVDPRLSTDIAYAAKIAMKRLFEETLVVLEEKEKKNRELERTFEVLAVRIRAAQMALGVRPRPWARALSLGAMLVGTFWVARMF</sequence>
<keyword evidence="4" id="KW-1185">Reference proteome</keyword>
<feature type="compositionally biased region" description="Polar residues" evidence="2">
    <location>
        <begin position="39"/>
        <end position="54"/>
    </location>
</feature>
<evidence type="ECO:0000256" key="2">
    <source>
        <dbReference type="SAM" id="MobiDB-lite"/>
    </source>
</evidence>
<gene>
    <name evidence="3" type="ORF">FKW77_002933</name>
</gene>
<feature type="compositionally biased region" description="Polar residues" evidence="2">
    <location>
        <begin position="1"/>
        <end position="12"/>
    </location>
</feature>
<dbReference type="Proteomes" id="UP000316270">
    <property type="component" value="Chromosome 17"/>
</dbReference>
<protein>
    <submittedName>
        <fullName evidence="3">Uncharacterized protein</fullName>
    </submittedName>
</protein>
<keyword evidence="1" id="KW-0175">Coiled coil</keyword>